<dbReference type="GO" id="GO:0030246">
    <property type="term" value="F:carbohydrate binding"/>
    <property type="evidence" value="ECO:0007669"/>
    <property type="project" value="UniProtKB-KW"/>
</dbReference>
<evidence type="ECO:0000259" key="9">
    <source>
        <dbReference type="PROSITE" id="PS50041"/>
    </source>
</evidence>
<dbReference type="PROSITE" id="PS50041">
    <property type="entry name" value="C_TYPE_LECTIN_2"/>
    <property type="match status" value="1"/>
</dbReference>
<keyword evidence="3" id="KW-0430">Lectin</keyword>
<dbReference type="GO" id="GO:0045954">
    <property type="term" value="P:positive regulation of natural killer cell mediated cytotoxicity"/>
    <property type="evidence" value="ECO:0007669"/>
    <property type="project" value="TreeGrafter"/>
</dbReference>
<keyword evidence="6" id="KW-0472">Membrane</keyword>
<dbReference type="InterPro" id="IPR033992">
    <property type="entry name" value="NKR-like_CTLD"/>
</dbReference>
<dbReference type="GO" id="GO:0016020">
    <property type="term" value="C:membrane"/>
    <property type="evidence" value="ECO:0007669"/>
    <property type="project" value="UniProtKB-SubCell"/>
</dbReference>
<keyword evidence="5" id="KW-1133">Transmembrane helix</keyword>
<evidence type="ECO:0000256" key="7">
    <source>
        <dbReference type="ARBA" id="ARBA00023180"/>
    </source>
</evidence>
<dbReference type="Pfam" id="PF00059">
    <property type="entry name" value="Lectin_C"/>
    <property type="match status" value="1"/>
</dbReference>
<evidence type="ECO:0000256" key="8">
    <source>
        <dbReference type="SAM" id="MobiDB-lite"/>
    </source>
</evidence>
<keyword evidence="2" id="KW-0812">Transmembrane</keyword>
<evidence type="ECO:0000256" key="6">
    <source>
        <dbReference type="ARBA" id="ARBA00023136"/>
    </source>
</evidence>
<sequence length="236" mass="27057">MQDFLASRGTHVVEHSLGHHSAAEMSDHRVTYAELNRVKDGKRQHMKPKGTKGSIPGTEQELTYAELSLQNASQDLQGSDKNGHCRGSQTVTAENWTGNWTTGNQKDNLCSAYHCLQCPPEWFIYSNNCYYISTEKKTWNESLMACATKNSNLLYIDNEEEMNFLNIFELHPWIGLFQRNNTNSWVWTIGTTLSSELFAKTSELDKNCVFWNSDVHNFCSESCLENRTYICKHQSH</sequence>
<proteinExistence type="predicted"/>
<dbReference type="SMART" id="SM00034">
    <property type="entry name" value="CLECT"/>
    <property type="match status" value="1"/>
</dbReference>
<dbReference type="SUPFAM" id="SSF56436">
    <property type="entry name" value="C-type lectin-like"/>
    <property type="match status" value="1"/>
</dbReference>
<feature type="region of interest" description="Disordered" evidence="8">
    <location>
        <begin position="36"/>
        <end position="57"/>
    </location>
</feature>
<evidence type="ECO:0000313" key="11">
    <source>
        <dbReference type="RefSeq" id="XP_035872761.1"/>
    </source>
</evidence>
<name>A0A7E6D1C8_9CHIR</name>
<comment type="subcellular location">
    <subcellularLocation>
        <location evidence="1">Membrane</location>
        <topology evidence="1">Single-pass type II membrane protein</topology>
    </subcellularLocation>
</comment>
<keyword evidence="4" id="KW-0735">Signal-anchor</keyword>
<dbReference type="AlphaFoldDB" id="A0A7E6D1C8"/>
<dbReference type="InterPro" id="IPR050919">
    <property type="entry name" value="NKG2/CD94_NK_receptors"/>
</dbReference>
<keyword evidence="7" id="KW-0325">Glycoprotein</keyword>
<dbReference type="InterPro" id="IPR016186">
    <property type="entry name" value="C-type_lectin-like/link_sf"/>
</dbReference>
<dbReference type="RefSeq" id="XP_035872761.1">
    <property type="nucleotide sequence ID" value="XM_036016868.1"/>
</dbReference>
<dbReference type="Gene3D" id="3.10.100.10">
    <property type="entry name" value="Mannose-Binding Protein A, subunit A"/>
    <property type="match status" value="1"/>
</dbReference>
<dbReference type="FunCoup" id="A0A7E6D1C8">
    <property type="interactions" value="84"/>
</dbReference>
<evidence type="ECO:0000313" key="10">
    <source>
        <dbReference type="Proteomes" id="UP000504628"/>
    </source>
</evidence>
<dbReference type="PANTHER" id="PTHR22800">
    <property type="entry name" value="C-TYPE LECTIN PROTEINS"/>
    <property type="match status" value="1"/>
</dbReference>
<dbReference type="InterPro" id="IPR001304">
    <property type="entry name" value="C-type_lectin-like"/>
</dbReference>
<gene>
    <name evidence="11" type="primary">LOC114489343</name>
</gene>
<organism evidence="10 11">
    <name type="scientific">Phyllostomus discolor</name>
    <name type="common">pale spear-nosed bat</name>
    <dbReference type="NCBI Taxonomy" id="89673"/>
    <lineage>
        <taxon>Eukaryota</taxon>
        <taxon>Metazoa</taxon>
        <taxon>Chordata</taxon>
        <taxon>Craniata</taxon>
        <taxon>Vertebrata</taxon>
        <taxon>Euteleostomi</taxon>
        <taxon>Mammalia</taxon>
        <taxon>Eutheria</taxon>
        <taxon>Laurasiatheria</taxon>
        <taxon>Chiroptera</taxon>
        <taxon>Yangochiroptera</taxon>
        <taxon>Phyllostomidae</taxon>
        <taxon>Phyllostominae</taxon>
        <taxon>Phyllostomus</taxon>
    </lineage>
</organism>
<accession>A0A7E6D1C8</accession>
<evidence type="ECO:0000256" key="5">
    <source>
        <dbReference type="ARBA" id="ARBA00022989"/>
    </source>
</evidence>
<dbReference type="Proteomes" id="UP000504628">
    <property type="component" value="Chromosome 2"/>
</dbReference>
<keyword evidence="10" id="KW-1185">Reference proteome</keyword>
<evidence type="ECO:0000256" key="2">
    <source>
        <dbReference type="ARBA" id="ARBA00022692"/>
    </source>
</evidence>
<feature type="domain" description="C-type lectin" evidence="9">
    <location>
        <begin position="125"/>
        <end position="232"/>
    </location>
</feature>
<protein>
    <submittedName>
        <fullName evidence="11">NKG2-A/NKG2-B type II integral membrane protein-like</fullName>
    </submittedName>
</protein>
<dbReference type="InParanoid" id="A0A7E6D1C8"/>
<dbReference type="InterPro" id="IPR016187">
    <property type="entry name" value="CTDL_fold"/>
</dbReference>
<evidence type="ECO:0000256" key="4">
    <source>
        <dbReference type="ARBA" id="ARBA00022968"/>
    </source>
</evidence>
<evidence type="ECO:0000256" key="1">
    <source>
        <dbReference type="ARBA" id="ARBA00004606"/>
    </source>
</evidence>
<dbReference type="GO" id="GO:0002223">
    <property type="term" value="P:stimulatory C-type lectin receptor signaling pathway"/>
    <property type="evidence" value="ECO:0007669"/>
    <property type="project" value="TreeGrafter"/>
</dbReference>
<evidence type="ECO:0000256" key="3">
    <source>
        <dbReference type="ARBA" id="ARBA00022734"/>
    </source>
</evidence>
<reference evidence="11" key="1">
    <citation type="submission" date="2025-08" db="UniProtKB">
        <authorList>
            <consortium name="RefSeq"/>
        </authorList>
    </citation>
    <scope>IDENTIFICATION</scope>
    <source>
        <tissue evidence="11">Muscle</tissue>
    </source>
</reference>
<dbReference type="OrthoDB" id="9665658at2759"/>
<dbReference type="CDD" id="cd03593">
    <property type="entry name" value="CLECT_NK_receptors_like"/>
    <property type="match status" value="1"/>
</dbReference>
<dbReference type="PANTHER" id="PTHR22800:SF255">
    <property type="entry name" value="C-TYPE LECTIN DOMAIN-CONTAINING PROTEIN"/>
    <property type="match status" value="1"/>
</dbReference>
<dbReference type="GeneID" id="114489343"/>
<dbReference type="KEGG" id="pdic:114489343"/>